<proteinExistence type="predicted"/>
<dbReference type="AlphaFoldDB" id="A0A1V9XUH8"/>
<evidence type="ECO:0000256" key="1">
    <source>
        <dbReference type="SAM" id="MobiDB-lite"/>
    </source>
</evidence>
<organism evidence="2 3">
    <name type="scientific">Tropilaelaps mercedesae</name>
    <dbReference type="NCBI Taxonomy" id="418985"/>
    <lineage>
        <taxon>Eukaryota</taxon>
        <taxon>Metazoa</taxon>
        <taxon>Ecdysozoa</taxon>
        <taxon>Arthropoda</taxon>
        <taxon>Chelicerata</taxon>
        <taxon>Arachnida</taxon>
        <taxon>Acari</taxon>
        <taxon>Parasitiformes</taxon>
        <taxon>Mesostigmata</taxon>
        <taxon>Gamasina</taxon>
        <taxon>Dermanyssoidea</taxon>
        <taxon>Laelapidae</taxon>
        <taxon>Tropilaelaps</taxon>
    </lineage>
</organism>
<dbReference type="InParanoid" id="A0A1V9XUH8"/>
<dbReference type="EMBL" id="MNPL01003967">
    <property type="protein sequence ID" value="OQR77082.1"/>
    <property type="molecule type" value="Genomic_DNA"/>
</dbReference>
<protein>
    <submittedName>
        <fullName evidence="2">Uncharacterized protein</fullName>
    </submittedName>
</protein>
<dbReference type="OrthoDB" id="10440198at2759"/>
<keyword evidence="3" id="KW-1185">Reference proteome</keyword>
<reference evidence="2 3" key="1">
    <citation type="journal article" date="2017" name="Gigascience">
        <title>Draft genome of the honey bee ectoparasitic mite, Tropilaelaps mercedesae, is shaped by the parasitic life history.</title>
        <authorList>
            <person name="Dong X."/>
            <person name="Armstrong S.D."/>
            <person name="Xia D."/>
            <person name="Makepeace B.L."/>
            <person name="Darby A.C."/>
            <person name="Kadowaki T."/>
        </authorList>
    </citation>
    <scope>NUCLEOTIDE SEQUENCE [LARGE SCALE GENOMIC DNA]</scope>
    <source>
        <strain evidence="2">Wuxi-XJTLU</strain>
    </source>
</reference>
<accession>A0A1V9XUH8</accession>
<evidence type="ECO:0000313" key="3">
    <source>
        <dbReference type="Proteomes" id="UP000192247"/>
    </source>
</evidence>
<feature type="region of interest" description="Disordered" evidence="1">
    <location>
        <begin position="173"/>
        <end position="200"/>
    </location>
</feature>
<dbReference type="Proteomes" id="UP000192247">
    <property type="component" value="Unassembled WGS sequence"/>
</dbReference>
<gene>
    <name evidence="2" type="ORF">BIW11_07341</name>
</gene>
<sequence>MEVNLTIEPIFLLTIFNFSKFFASPHFGNVRFLFTSGHYFRSDSRTFAPRFEYEPGLPHPTASRTLLHQSPQVSLISPPVVALTSIAAPFLQNQGIEQYQGERVYKRQRKVSSQFLNGYEGTTVGKALAYSLGPVGQDSLGKPHAQLFSTSLSNSVHEQPRYRYTQVGLSYGRQEEHHPRDGGYGPYDPHGTHEYEAATGPYRAFRQY</sequence>
<comment type="caution">
    <text evidence="2">The sequence shown here is derived from an EMBL/GenBank/DDBJ whole genome shotgun (WGS) entry which is preliminary data.</text>
</comment>
<evidence type="ECO:0000313" key="2">
    <source>
        <dbReference type="EMBL" id="OQR77082.1"/>
    </source>
</evidence>
<name>A0A1V9XUH8_9ACAR</name>